<feature type="compositionally biased region" description="Basic and acidic residues" evidence="1">
    <location>
        <begin position="1"/>
        <end position="39"/>
    </location>
</feature>
<evidence type="ECO:0000256" key="1">
    <source>
        <dbReference type="SAM" id="MobiDB-lite"/>
    </source>
</evidence>
<organism evidence="2">
    <name type="scientific">freshwater metagenome</name>
    <dbReference type="NCBI Taxonomy" id="449393"/>
    <lineage>
        <taxon>unclassified sequences</taxon>
        <taxon>metagenomes</taxon>
        <taxon>ecological metagenomes</taxon>
    </lineage>
</organism>
<reference evidence="2" key="1">
    <citation type="submission" date="2020-05" db="EMBL/GenBank/DDBJ databases">
        <authorList>
            <person name="Chiriac C."/>
            <person name="Salcher M."/>
            <person name="Ghai R."/>
            <person name="Kavagutti S V."/>
        </authorList>
    </citation>
    <scope>NUCLEOTIDE SEQUENCE</scope>
</reference>
<proteinExistence type="predicted"/>
<gene>
    <name evidence="2" type="ORF">UFOPK3733_02091</name>
</gene>
<protein>
    <submittedName>
        <fullName evidence="2">Unannotated protein</fullName>
    </submittedName>
</protein>
<dbReference type="AlphaFoldDB" id="A0A6J7KHA8"/>
<name>A0A6J7KHA8_9ZZZZ</name>
<sequence length="132" mass="14172">MAGDTAARDTARDTARNTARDTATRDTAPRDTAPRDTATRDTATQVERVRHLGCGIRVVVCTASTADSQSGGQEIVDVDDERHVGVESPILTSAVAMIECEPARLDERRRSSLCRSALRFHRLPGAAVRAVG</sequence>
<dbReference type="EMBL" id="CAFBNC010000155">
    <property type="protein sequence ID" value="CAB4954781.1"/>
    <property type="molecule type" value="Genomic_DNA"/>
</dbReference>
<feature type="region of interest" description="Disordered" evidence="1">
    <location>
        <begin position="1"/>
        <end position="44"/>
    </location>
</feature>
<accession>A0A6J7KHA8</accession>
<evidence type="ECO:0000313" key="2">
    <source>
        <dbReference type="EMBL" id="CAB4954781.1"/>
    </source>
</evidence>